<proteinExistence type="predicted"/>
<dbReference type="EMBL" id="CAXDID020000288">
    <property type="protein sequence ID" value="CAL6070997.1"/>
    <property type="molecule type" value="Genomic_DNA"/>
</dbReference>
<evidence type="ECO:0000313" key="1">
    <source>
        <dbReference type="EMBL" id="CAI9963473.1"/>
    </source>
</evidence>
<evidence type="ECO:0000313" key="3">
    <source>
        <dbReference type="Proteomes" id="UP001642409"/>
    </source>
</evidence>
<name>A0AA86QSZ1_9EUKA</name>
<comment type="caution">
    <text evidence="1">The sequence shown here is derived from an EMBL/GenBank/DDBJ whole genome shotgun (WGS) entry which is preliminary data.</text>
</comment>
<dbReference type="EMBL" id="CATOUU010000968">
    <property type="protein sequence ID" value="CAI9963473.1"/>
    <property type="molecule type" value="Genomic_DNA"/>
</dbReference>
<dbReference type="AlphaFoldDB" id="A0AA86QSZ1"/>
<protein>
    <submittedName>
        <fullName evidence="2">Hypothetical_protein</fullName>
    </submittedName>
</protein>
<dbReference type="InterPro" id="IPR052472">
    <property type="entry name" value="MORN3"/>
</dbReference>
<dbReference type="PANTHER" id="PTHR46511:SF1">
    <property type="entry name" value="MORN REPEAT-CONTAINING PROTEIN 3"/>
    <property type="match status" value="1"/>
</dbReference>
<dbReference type="SUPFAM" id="SSF82185">
    <property type="entry name" value="Histone H3 K4-specific methyltransferase SET7/9 N-terminal domain"/>
    <property type="match status" value="2"/>
</dbReference>
<reference evidence="2 3" key="2">
    <citation type="submission" date="2024-07" db="EMBL/GenBank/DDBJ databases">
        <authorList>
            <person name="Akdeniz Z."/>
        </authorList>
    </citation>
    <scope>NUCLEOTIDE SEQUENCE [LARGE SCALE GENOMIC DNA]</scope>
</reference>
<keyword evidence="3" id="KW-1185">Reference proteome</keyword>
<dbReference type="PANTHER" id="PTHR46511">
    <property type="entry name" value="MORN REPEAT-CONTAINING PROTEIN 3"/>
    <property type="match status" value="1"/>
</dbReference>
<organism evidence="1">
    <name type="scientific">Hexamita inflata</name>
    <dbReference type="NCBI Taxonomy" id="28002"/>
    <lineage>
        <taxon>Eukaryota</taxon>
        <taxon>Metamonada</taxon>
        <taxon>Diplomonadida</taxon>
        <taxon>Hexamitidae</taxon>
        <taxon>Hexamitinae</taxon>
        <taxon>Hexamita</taxon>
    </lineage>
</organism>
<gene>
    <name evidence="1" type="ORF">HINF_LOCUS51118</name>
    <name evidence="2" type="ORF">HINF_LOCUS54934</name>
</gene>
<reference evidence="1" key="1">
    <citation type="submission" date="2023-06" db="EMBL/GenBank/DDBJ databases">
        <authorList>
            <person name="Kurt Z."/>
        </authorList>
    </citation>
    <scope>NUCLEOTIDE SEQUENCE</scope>
</reference>
<sequence>MSQFQIRQSESQIFVGQTENKQPEYYGTLLQNNQFFWTGNFHCGFIEGFGKLYSAGKQYEGGIVAGKFDGIGRYTDQNRMWLGEFKQNVFIKGQYSVVDGGCKQIYKGTFVNNKIKSGVVYYETKQLSFKIQSSDFPPILAPQRFKLEVRGYQILCFKHDSILPLIDFVISLVAPHRSPSNQRSNSNSPSRNSVSLALSDLKTSNRINSVSPRRPQIFLKAPQSNEFSIPQMSSPQFVSPTSRLNNKKRNPFVCKLTVHKTYLDGSTYLGETLNLTPNGNGTLILKQKDMIYQGTFTNGAFIQGRRMSSAGVEMNGVKLGIDGKVEQIGGVGIKQANLAKKLVYERRNGELFIKQDQIIFRSNLDDTLTGFGIAKCGSLVFSGQFLNGNPTKTGQLQNNSFSYQIQFGDNGEWKEYKLLTPNKAVQFHNNQYTVYGKEGAHMIIQNNRVLKSNQNLVFEYKGENRIETLKQIERLEKQVEKDVKIDEASVVGVGIGKQIGLW</sequence>
<dbReference type="Proteomes" id="UP001642409">
    <property type="component" value="Unassembled WGS sequence"/>
</dbReference>
<evidence type="ECO:0000313" key="2">
    <source>
        <dbReference type="EMBL" id="CAL6070997.1"/>
    </source>
</evidence>
<accession>A0AA86QSZ1</accession>